<keyword evidence="10" id="KW-1185">Reference proteome</keyword>
<feature type="transmembrane region" description="Helical" evidence="7">
    <location>
        <begin position="235"/>
        <end position="257"/>
    </location>
</feature>
<dbReference type="GO" id="GO:0005886">
    <property type="term" value="C:plasma membrane"/>
    <property type="evidence" value="ECO:0007669"/>
    <property type="project" value="UniProtKB-SubCell"/>
</dbReference>
<feature type="transmembrane region" description="Helical" evidence="7">
    <location>
        <begin position="285"/>
        <end position="307"/>
    </location>
</feature>
<keyword evidence="4 7" id="KW-0812">Transmembrane</keyword>
<evidence type="ECO:0000259" key="8">
    <source>
        <dbReference type="PROSITE" id="PS50928"/>
    </source>
</evidence>
<dbReference type="GO" id="GO:0055085">
    <property type="term" value="P:transmembrane transport"/>
    <property type="evidence" value="ECO:0007669"/>
    <property type="project" value="InterPro"/>
</dbReference>
<feature type="transmembrane region" description="Helical" evidence="7">
    <location>
        <begin position="124"/>
        <end position="148"/>
    </location>
</feature>
<keyword evidence="6 7" id="KW-0472">Membrane</keyword>
<dbReference type="Pfam" id="PF00528">
    <property type="entry name" value="BPD_transp_1"/>
    <property type="match status" value="1"/>
</dbReference>
<keyword evidence="5 7" id="KW-1133">Transmembrane helix</keyword>
<reference evidence="9" key="1">
    <citation type="submission" date="2022-05" db="EMBL/GenBank/DDBJ databases">
        <title>Draft genome sequence of Clostridium tertium strain CP3 isolated from Peru.</title>
        <authorList>
            <person name="Hurtado R."/>
            <person name="Lima L."/>
            <person name="Sousa T."/>
            <person name="Jaiswal A.K."/>
            <person name="Tiwari S."/>
            <person name="Maturrano L."/>
            <person name="Brenig B."/>
            <person name="Azevedo V."/>
        </authorList>
    </citation>
    <scope>NUCLEOTIDE SEQUENCE</scope>
    <source>
        <strain evidence="9">CP3</strain>
    </source>
</reference>
<dbReference type="EMBL" id="JAMRYU010000010">
    <property type="protein sequence ID" value="MDC4240554.1"/>
    <property type="molecule type" value="Genomic_DNA"/>
</dbReference>
<dbReference type="PROSITE" id="PS50928">
    <property type="entry name" value="ABC_TM1"/>
    <property type="match status" value="1"/>
</dbReference>
<name>A0A9X3XM36_9CLOT</name>
<comment type="caution">
    <text evidence="9">The sequence shown here is derived from an EMBL/GenBank/DDBJ whole genome shotgun (WGS) entry which is preliminary data.</text>
</comment>
<dbReference type="AlphaFoldDB" id="A0A9X3XM36"/>
<dbReference type="RefSeq" id="WP_008676759.1">
    <property type="nucleotide sequence ID" value="NZ_CABKOG010000003.1"/>
</dbReference>
<feature type="domain" description="ABC transmembrane type-1" evidence="8">
    <location>
        <begin position="87"/>
        <end position="308"/>
    </location>
</feature>
<evidence type="ECO:0000313" key="10">
    <source>
        <dbReference type="Proteomes" id="UP001141183"/>
    </source>
</evidence>
<comment type="similarity">
    <text evidence="7">Belongs to the binding-protein-dependent transport system permease family.</text>
</comment>
<dbReference type="Gene3D" id="1.10.3720.10">
    <property type="entry name" value="MetI-like"/>
    <property type="match status" value="1"/>
</dbReference>
<dbReference type="InterPro" id="IPR000515">
    <property type="entry name" value="MetI-like"/>
</dbReference>
<protein>
    <submittedName>
        <fullName evidence="9">Sugar ABC transporter permease</fullName>
    </submittedName>
</protein>
<dbReference type="SUPFAM" id="SSF161098">
    <property type="entry name" value="MetI-like"/>
    <property type="match status" value="1"/>
</dbReference>
<dbReference type="PANTHER" id="PTHR43227:SF11">
    <property type="entry name" value="BLL4140 PROTEIN"/>
    <property type="match status" value="1"/>
</dbReference>
<feature type="transmembrane region" description="Helical" evidence="7">
    <location>
        <begin position="29"/>
        <end position="50"/>
    </location>
</feature>
<sequence length="320" mass="35639">MKLAKTQSDTIVNFKEKTSAKSLSNVNRYGYLFILPFLVVFLIFNIYPILRTLYLSFTKFSGYGDITFIGLDNYTRLIKDTMFWNSLLNTVKIWGINVVLQLGLAFLLTIIFSDMKYKMKGLSIFRALFYLPNLIAATSVAFLFGALLDWQFGSLNQILLDSGLISTRINWLGQPGTAVLVVAVIGAWMWFGNSFLVLMAGVQGISKDYYEAATIDGAGRWTIFGKITLPLLKPILLYVAITSLIGGLQIFDIPFLITDGIGSPSGALNTSVMYLYNTAFKYNNVGYAAAIAYGLFFIIAICSAFTFKSMYGSNKNKEVR</sequence>
<evidence type="ECO:0000256" key="4">
    <source>
        <dbReference type="ARBA" id="ARBA00022692"/>
    </source>
</evidence>
<evidence type="ECO:0000256" key="3">
    <source>
        <dbReference type="ARBA" id="ARBA00022475"/>
    </source>
</evidence>
<dbReference type="InterPro" id="IPR050809">
    <property type="entry name" value="UgpAE/MalFG_permease"/>
</dbReference>
<dbReference type="InterPro" id="IPR035906">
    <property type="entry name" value="MetI-like_sf"/>
</dbReference>
<evidence type="ECO:0000256" key="5">
    <source>
        <dbReference type="ARBA" id="ARBA00022989"/>
    </source>
</evidence>
<evidence type="ECO:0000256" key="2">
    <source>
        <dbReference type="ARBA" id="ARBA00022448"/>
    </source>
</evidence>
<comment type="subcellular location">
    <subcellularLocation>
        <location evidence="1 7">Cell membrane</location>
        <topology evidence="1 7">Multi-pass membrane protein</topology>
    </subcellularLocation>
</comment>
<evidence type="ECO:0000256" key="6">
    <source>
        <dbReference type="ARBA" id="ARBA00023136"/>
    </source>
</evidence>
<dbReference type="Proteomes" id="UP001141183">
    <property type="component" value="Unassembled WGS sequence"/>
</dbReference>
<keyword evidence="3" id="KW-1003">Cell membrane</keyword>
<evidence type="ECO:0000256" key="7">
    <source>
        <dbReference type="RuleBase" id="RU363032"/>
    </source>
</evidence>
<organism evidence="9 10">
    <name type="scientific">Clostridium tertium</name>
    <dbReference type="NCBI Taxonomy" id="1559"/>
    <lineage>
        <taxon>Bacteria</taxon>
        <taxon>Bacillati</taxon>
        <taxon>Bacillota</taxon>
        <taxon>Clostridia</taxon>
        <taxon>Eubacteriales</taxon>
        <taxon>Clostridiaceae</taxon>
        <taxon>Clostridium</taxon>
    </lineage>
</organism>
<dbReference type="CDD" id="cd06261">
    <property type="entry name" value="TM_PBP2"/>
    <property type="match status" value="1"/>
</dbReference>
<gene>
    <name evidence="9" type="ORF">NE398_10320</name>
</gene>
<dbReference type="SUPFAM" id="SSF160964">
    <property type="entry name" value="MalF N-terminal region-like"/>
    <property type="match status" value="1"/>
</dbReference>
<dbReference type="PANTHER" id="PTHR43227">
    <property type="entry name" value="BLL4140 PROTEIN"/>
    <property type="match status" value="1"/>
</dbReference>
<keyword evidence="2 7" id="KW-0813">Transport</keyword>
<proteinExistence type="inferred from homology"/>
<evidence type="ECO:0000313" key="9">
    <source>
        <dbReference type="EMBL" id="MDC4240554.1"/>
    </source>
</evidence>
<feature type="transmembrane region" description="Helical" evidence="7">
    <location>
        <begin position="93"/>
        <end position="112"/>
    </location>
</feature>
<evidence type="ECO:0000256" key="1">
    <source>
        <dbReference type="ARBA" id="ARBA00004651"/>
    </source>
</evidence>
<feature type="transmembrane region" description="Helical" evidence="7">
    <location>
        <begin position="178"/>
        <end position="200"/>
    </location>
</feature>
<accession>A0A9X3XM36</accession>